<dbReference type="InterPro" id="IPR002932">
    <property type="entry name" value="Glu_synthdom"/>
</dbReference>
<organism evidence="5 6">
    <name type="scientific">Marinomonas pollencensis</name>
    <dbReference type="NCBI Taxonomy" id="491954"/>
    <lineage>
        <taxon>Bacteria</taxon>
        <taxon>Pseudomonadati</taxon>
        <taxon>Pseudomonadota</taxon>
        <taxon>Gammaproteobacteria</taxon>
        <taxon>Oceanospirillales</taxon>
        <taxon>Oceanospirillaceae</taxon>
        <taxon>Marinomonas</taxon>
    </lineage>
</organism>
<name>A0A3E0DTC2_9GAMM</name>
<keyword evidence="3" id="KW-0472">Membrane</keyword>
<dbReference type="PIRSF" id="PIRSF006429">
    <property type="entry name" value="GOGAT_lg_2"/>
    <property type="match status" value="1"/>
</dbReference>
<accession>A0A3E0DTC2</accession>
<reference evidence="5 6" key="1">
    <citation type="submission" date="2018-08" db="EMBL/GenBank/DDBJ databases">
        <title>Genomic Encyclopedia of Type Strains, Phase III (KMG-III): the genomes of soil and plant-associated and newly described type strains.</title>
        <authorList>
            <person name="Whitman W."/>
        </authorList>
    </citation>
    <scope>NUCLEOTIDE SEQUENCE [LARGE SCALE GENOMIC DNA]</scope>
    <source>
        <strain evidence="5 6">CECT 7375</strain>
    </source>
</reference>
<evidence type="ECO:0000313" key="5">
    <source>
        <dbReference type="EMBL" id="REG86807.1"/>
    </source>
</evidence>
<dbReference type="Proteomes" id="UP000256542">
    <property type="component" value="Unassembled WGS sequence"/>
</dbReference>
<dbReference type="OrthoDB" id="9795032at2"/>
<evidence type="ECO:0000256" key="1">
    <source>
        <dbReference type="ARBA" id="ARBA00009716"/>
    </source>
</evidence>
<dbReference type="CDD" id="cd02808">
    <property type="entry name" value="GltS_FMN"/>
    <property type="match status" value="1"/>
</dbReference>
<evidence type="ECO:0000313" key="6">
    <source>
        <dbReference type="Proteomes" id="UP000256542"/>
    </source>
</evidence>
<evidence type="ECO:0000256" key="3">
    <source>
        <dbReference type="SAM" id="Phobius"/>
    </source>
</evidence>
<sequence length="520" mass="57136">MDLLSTLATFTIQWGALICLFLLLAAVISIVVMYWVDVHQTSHTIRRNYPVVGRFRYIFEHLGEFFRQYFFALDREERPFDRAERSWAYRAAKKVDTTIAFGSTRSLETPGDIFFLNCAFPTLEEDAAQPKEVCVGEFTAKIPYRTNSVVNISAMSFGALSKPAVQALSKGARQAGIWMNTGEGGLSPYHLEGGCDLVFQIGTAKYGVRDKDGQLDDAKLAKIAEHQTVRMFEIKMSQGAKPGKGGMLPGAKVTEEIAHTRGIPVGEDSISPNGHTDIKSIDDLLNMIHRVRTVTAKPVGFKMVVGDLGFFEKMCELIHKKGIDYCPDFITIDSADGGTGAAPQPLMDYVGMQLRESLPLVVNIITSYGLRRYIKIISSGKLIVPGKAAWALSAGADFVVSARGFLFSLGCIQALQCNKNTCPTGITTHNADLQKGLVAQEKSVRVANYADGLLHGIGLIAHSCGVKEPRELNRSHVRIIENQSRSALFSEVNPVPNIRPEFINVVGFQDQTAAVEERLQ</sequence>
<dbReference type="InterPro" id="IPR013785">
    <property type="entry name" value="Aldolase_TIM"/>
</dbReference>
<comment type="similarity">
    <text evidence="1 2">Belongs to the glutamate synthase family.</text>
</comment>
<dbReference type="Gene3D" id="3.20.20.70">
    <property type="entry name" value="Aldolase class I"/>
    <property type="match status" value="1"/>
</dbReference>
<keyword evidence="3" id="KW-0812">Transmembrane</keyword>
<proteinExistence type="inferred from homology"/>
<dbReference type="GO" id="GO:0006537">
    <property type="term" value="P:glutamate biosynthetic process"/>
    <property type="evidence" value="ECO:0007669"/>
    <property type="project" value="InterPro"/>
</dbReference>
<dbReference type="SUPFAM" id="SSF51395">
    <property type="entry name" value="FMN-linked oxidoreductases"/>
    <property type="match status" value="1"/>
</dbReference>
<dbReference type="RefSeq" id="WP_115896049.1">
    <property type="nucleotide sequence ID" value="NZ_QUNG01000001.1"/>
</dbReference>
<keyword evidence="6" id="KW-1185">Reference proteome</keyword>
<comment type="caution">
    <text evidence="5">The sequence shown here is derived from an EMBL/GenBank/DDBJ whole genome shotgun (WGS) entry which is preliminary data.</text>
</comment>
<gene>
    <name evidence="5" type="ORF">DFP81_101375</name>
</gene>
<feature type="transmembrane region" description="Helical" evidence="3">
    <location>
        <begin position="12"/>
        <end position="36"/>
    </location>
</feature>
<keyword evidence="3" id="KW-1133">Transmembrane helix</keyword>
<dbReference type="PANTHER" id="PTHR43819">
    <property type="entry name" value="ARCHAEAL-TYPE GLUTAMATE SYNTHASE [NADPH]"/>
    <property type="match status" value="1"/>
</dbReference>
<dbReference type="AlphaFoldDB" id="A0A3E0DTC2"/>
<feature type="domain" description="Glutamate synthase" evidence="4">
    <location>
        <begin position="143"/>
        <end position="465"/>
    </location>
</feature>
<dbReference type="PANTHER" id="PTHR43819:SF1">
    <property type="entry name" value="ARCHAEAL-TYPE GLUTAMATE SYNTHASE [NADPH]"/>
    <property type="match status" value="1"/>
</dbReference>
<dbReference type="EMBL" id="QUNG01000001">
    <property type="protein sequence ID" value="REG86807.1"/>
    <property type="molecule type" value="Genomic_DNA"/>
</dbReference>
<dbReference type="InterPro" id="IPR024188">
    <property type="entry name" value="GltB"/>
</dbReference>
<protein>
    <submittedName>
        <fullName evidence="5">Glutamate synthase domain-containing protein 2</fullName>
    </submittedName>
</protein>
<evidence type="ECO:0000256" key="2">
    <source>
        <dbReference type="PIRNR" id="PIRNR006429"/>
    </source>
</evidence>
<dbReference type="GO" id="GO:0015930">
    <property type="term" value="F:glutamate synthase activity"/>
    <property type="evidence" value="ECO:0007669"/>
    <property type="project" value="InterPro"/>
</dbReference>
<dbReference type="Pfam" id="PF01645">
    <property type="entry name" value="Glu_synthase"/>
    <property type="match status" value="1"/>
</dbReference>
<evidence type="ECO:0000259" key="4">
    <source>
        <dbReference type="Pfam" id="PF01645"/>
    </source>
</evidence>